<dbReference type="OrthoDB" id="5415241at2759"/>
<dbReference type="InterPro" id="IPR038816">
    <property type="entry name" value="Stationary_phase_5"/>
</dbReference>
<evidence type="ECO:0000313" key="2">
    <source>
        <dbReference type="EMBL" id="ROT35584.1"/>
    </source>
</evidence>
<feature type="compositionally biased region" description="Polar residues" evidence="1">
    <location>
        <begin position="410"/>
        <end position="426"/>
    </location>
</feature>
<feature type="region of interest" description="Disordered" evidence="1">
    <location>
        <begin position="111"/>
        <end position="134"/>
    </location>
</feature>
<protein>
    <recommendedName>
        <fullName evidence="4">Casein kinase II beta 2 subunit</fullName>
    </recommendedName>
</protein>
<dbReference type="RefSeq" id="XP_028463390.1">
    <property type="nucleotide sequence ID" value="XM_028610811.1"/>
</dbReference>
<evidence type="ECO:0000256" key="1">
    <source>
        <dbReference type="SAM" id="MobiDB-lite"/>
    </source>
</evidence>
<dbReference type="Proteomes" id="UP000272025">
    <property type="component" value="Unassembled WGS sequence"/>
</dbReference>
<dbReference type="EMBL" id="ML119061">
    <property type="protein sequence ID" value="ROT35584.1"/>
    <property type="molecule type" value="Genomic_DNA"/>
</dbReference>
<evidence type="ECO:0000313" key="3">
    <source>
        <dbReference type="Proteomes" id="UP000272025"/>
    </source>
</evidence>
<evidence type="ECO:0008006" key="4">
    <source>
        <dbReference type="Google" id="ProtNLM"/>
    </source>
</evidence>
<dbReference type="GeneID" id="39579289"/>
<gene>
    <name evidence="2" type="ORF">SODALDRAFT_328951</name>
</gene>
<dbReference type="STRING" id="1314773.A0A3N2PME7"/>
<sequence length="446" mass="47911">MAASGGAWAPVALRFIRVATKNASKMIRNKLSSGAVRVQPVQLRNASSKGQPIHPAAFLRQKRSGRWYSTQTYQNAQNVVRRWISSGTSGPAAPRFDRTKFPTSNTARQVAQGTGRAPFASTLRPNLTGGAMPRTQGGYSIGGGARYFSHTPAAPAQVMQNVGVAMRAFLLSGKKARFDGLNERGDKRYKAVSALEHEVGCKMARLSRFAPGSYVDFQLSPTITALSPLAAAFPFPSAPAAMDEAAATLNQEGFLDVLSEDFGRALKDLATIFADLRRLAVLGDLPVTLEKSHTVRVRFPGVDAETAERLCEDVGLQRGVICQDADFDASGGVSMALRFPFAPDNEAADKTITSPGGSTRSLSGYEDAFVEGAAFQDEVEDGMFGDGFTEAEVAKNPWLSDPEPEGYESMSPSPTLSSGTHCSQDSDGVEGIYRFLEECNRARNQF</sequence>
<dbReference type="GO" id="GO:0043248">
    <property type="term" value="P:proteasome assembly"/>
    <property type="evidence" value="ECO:0007669"/>
    <property type="project" value="TreeGrafter"/>
</dbReference>
<keyword evidence="3" id="KW-1185">Reference proteome</keyword>
<dbReference type="GO" id="GO:0070628">
    <property type="term" value="F:proteasome binding"/>
    <property type="evidence" value="ECO:0007669"/>
    <property type="project" value="InterPro"/>
</dbReference>
<feature type="region of interest" description="Disordered" evidence="1">
    <location>
        <begin position="397"/>
        <end position="427"/>
    </location>
</feature>
<accession>A0A3N2PME7</accession>
<proteinExistence type="predicted"/>
<dbReference type="PANTHER" id="PTHR42342:SF1">
    <property type="entry name" value="STATIONARY PHASE PROTEIN 5"/>
    <property type="match status" value="1"/>
</dbReference>
<dbReference type="AlphaFoldDB" id="A0A3N2PME7"/>
<organism evidence="2 3">
    <name type="scientific">Sodiomyces alkalinus (strain CBS 110278 / VKM F-3762 / F11)</name>
    <name type="common">Alkaliphilic filamentous fungus</name>
    <dbReference type="NCBI Taxonomy" id="1314773"/>
    <lineage>
        <taxon>Eukaryota</taxon>
        <taxon>Fungi</taxon>
        <taxon>Dikarya</taxon>
        <taxon>Ascomycota</taxon>
        <taxon>Pezizomycotina</taxon>
        <taxon>Sordariomycetes</taxon>
        <taxon>Hypocreomycetidae</taxon>
        <taxon>Glomerellales</taxon>
        <taxon>Plectosphaerellaceae</taxon>
        <taxon>Sodiomyces</taxon>
    </lineage>
</organism>
<reference evidence="2 3" key="1">
    <citation type="journal article" date="2018" name="Mol. Ecol.">
        <title>The obligate alkalophilic soda-lake fungus Sodiomyces alkalinus has shifted to a protein diet.</title>
        <authorList>
            <person name="Grum-Grzhimaylo A.A."/>
            <person name="Falkoski D.L."/>
            <person name="van den Heuvel J."/>
            <person name="Valero-Jimenez C.A."/>
            <person name="Min B."/>
            <person name="Choi I.G."/>
            <person name="Lipzen A."/>
            <person name="Daum C.G."/>
            <person name="Aanen D.K."/>
            <person name="Tsang A."/>
            <person name="Henrissat B."/>
            <person name="Bilanenko E.N."/>
            <person name="de Vries R.P."/>
            <person name="van Kan J.A.L."/>
            <person name="Grigoriev I.V."/>
            <person name="Debets A.J.M."/>
        </authorList>
    </citation>
    <scope>NUCLEOTIDE SEQUENCE [LARGE SCALE GENOMIC DNA]</scope>
    <source>
        <strain evidence="2 3">F11</strain>
    </source>
</reference>
<dbReference type="PANTHER" id="PTHR42342">
    <property type="entry name" value="STATIONARY PHASE PROTEIN 5"/>
    <property type="match status" value="1"/>
</dbReference>
<name>A0A3N2PME7_SODAK</name>